<protein>
    <recommendedName>
        <fullName evidence="4">Prepilin-type cleavage/methylation domain-containing protein</fullName>
    </recommendedName>
</protein>
<dbReference type="AlphaFoldDB" id="A0A2N7ATV0"/>
<evidence type="ECO:0000256" key="1">
    <source>
        <dbReference type="SAM" id="Phobius"/>
    </source>
</evidence>
<dbReference type="EMBL" id="NIPR01000022">
    <property type="protein sequence ID" value="PMD70218.1"/>
    <property type="molecule type" value="Genomic_DNA"/>
</dbReference>
<evidence type="ECO:0000313" key="2">
    <source>
        <dbReference type="EMBL" id="PMD70218.1"/>
    </source>
</evidence>
<dbReference type="OrthoDB" id="2304834at2"/>
<evidence type="ECO:0000313" key="3">
    <source>
        <dbReference type="Proteomes" id="UP000235649"/>
    </source>
</evidence>
<accession>A0A2N7ATV0</accession>
<reference evidence="2 3" key="1">
    <citation type="submission" date="2017-05" db="EMBL/GenBank/DDBJ databases">
        <title>Lactobacillus nurukis nov., sp. nov., isolated from nuruk.</title>
        <authorList>
            <person name="Kim S.-J."/>
        </authorList>
    </citation>
    <scope>NUCLEOTIDE SEQUENCE [LARGE SCALE GENOMIC DNA]</scope>
    <source>
        <strain evidence="2 3">SYF10-1a</strain>
    </source>
</reference>
<organism evidence="2 3">
    <name type="scientific">Companilactobacillus nuruki</name>
    <dbReference type="NCBI Taxonomy" id="1993540"/>
    <lineage>
        <taxon>Bacteria</taxon>
        <taxon>Bacillati</taxon>
        <taxon>Bacillota</taxon>
        <taxon>Bacilli</taxon>
        <taxon>Lactobacillales</taxon>
        <taxon>Lactobacillaceae</taxon>
        <taxon>Companilactobacillus</taxon>
    </lineage>
</organism>
<gene>
    <name evidence="2" type="ORF">CBP76_06930</name>
</gene>
<keyword evidence="1" id="KW-0812">Transmembrane</keyword>
<proteinExistence type="predicted"/>
<feature type="transmembrane region" description="Helical" evidence="1">
    <location>
        <begin position="7"/>
        <end position="29"/>
    </location>
</feature>
<comment type="caution">
    <text evidence="2">The sequence shown here is derived from an EMBL/GenBank/DDBJ whole genome shotgun (WGS) entry which is preliminary data.</text>
</comment>
<keyword evidence="3" id="KW-1185">Reference proteome</keyword>
<dbReference type="RefSeq" id="WP_102196207.1">
    <property type="nucleotide sequence ID" value="NZ_NIPR01000022.1"/>
</dbReference>
<evidence type="ECO:0008006" key="4">
    <source>
        <dbReference type="Google" id="ProtNLM"/>
    </source>
</evidence>
<keyword evidence="1" id="KW-0472">Membrane</keyword>
<sequence>MIQSRKAFTLLETVISLTIFCSLIIISTINLKDYHAQVEEKQAIESFKNTFKSSFNYCYLNKMALKIYVDKTENIISFNAVGNGSKDLNKAIIKKVKFPKTLSIVKFENGYTIGNSGQAAPATIIFNSQLTNKTYTYKIQLGWGEIVEKT</sequence>
<name>A0A2N7ATV0_9LACO</name>
<keyword evidence="1" id="KW-1133">Transmembrane helix</keyword>
<dbReference type="Proteomes" id="UP000235649">
    <property type="component" value="Unassembled WGS sequence"/>
</dbReference>